<reference evidence="2" key="2">
    <citation type="submission" date="2023-05" db="EMBL/GenBank/DDBJ databases">
        <authorList>
            <consortium name="Lawrence Berkeley National Laboratory"/>
            <person name="Steindorff A."/>
            <person name="Hensen N."/>
            <person name="Bonometti L."/>
            <person name="Westerberg I."/>
            <person name="Brannstrom I.O."/>
            <person name="Guillou S."/>
            <person name="Cros-Aarteil S."/>
            <person name="Calhoun S."/>
            <person name="Haridas S."/>
            <person name="Kuo A."/>
            <person name="Mondo S."/>
            <person name="Pangilinan J."/>
            <person name="Riley R."/>
            <person name="Labutti K."/>
            <person name="Andreopoulos B."/>
            <person name="Lipzen A."/>
            <person name="Chen C."/>
            <person name="Yanf M."/>
            <person name="Daum C."/>
            <person name="Ng V."/>
            <person name="Clum A."/>
            <person name="Ohm R."/>
            <person name="Martin F."/>
            <person name="Silar P."/>
            <person name="Natvig D."/>
            <person name="Lalanne C."/>
            <person name="Gautier V."/>
            <person name="Ament-Velasquez S.L."/>
            <person name="Kruys A."/>
            <person name="Hutchinson M.I."/>
            <person name="Powell A.J."/>
            <person name="Barry K."/>
            <person name="Miller A.N."/>
            <person name="Grigoriev I.V."/>
            <person name="Debuchy R."/>
            <person name="Gladieux P."/>
            <person name="Thoren M.H."/>
            <person name="Johannesson H."/>
        </authorList>
    </citation>
    <scope>NUCLEOTIDE SEQUENCE</scope>
    <source>
        <strain evidence="2">CBS 103.79</strain>
    </source>
</reference>
<dbReference type="InterPro" id="IPR057684">
    <property type="entry name" value="DUF7924"/>
</dbReference>
<dbReference type="PANTHER" id="PTHR42470">
    <property type="entry name" value="VAST DOMAIN-CONTAINING PROTEIN"/>
    <property type="match status" value="1"/>
</dbReference>
<sequence>MTLGSPAVDGIPDSIGGFGWPGKADGRLVQHPLYRSVNLNNNCIFWCPPTKDIPPHVHELAEMVWRRRDSPAHSPDDKHADWLLELENNAEAPEVEDYFKTAIFPKPELTSALQRTDRQPMAGHTIPTEQRDAPPLAIPVPSMLYGYSRDQAFGAEAHQWFDRKNNSMVANERGLIFPFLSVQFAGERDSLWAATNTCMVASAACARLAERFNSELHAGVAALPSVTHIVMPPDPAFSIAMSGTEARLYLTWVEDVWPDSAYYVWKMDEFLLQKSADYARFRQSVLNIIEWGETERLELLKNGLDVLSFAPE</sequence>
<evidence type="ECO:0000313" key="2">
    <source>
        <dbReference type="EMBL" id="KAK3899795.1"/>
    </source>
</evidence>
<dbReference type="Pfam" id="PF25545">
    <property type="entry name" value="DUF7924"/>
    <property type="match status" value="1"/>
</dbReference>
<keyword evidence="3" id="KW-1185">Reference proteome</keyword>
<organism evidence="2 3">
    <name type="scientific">Staphylotrichum tortipilum</name>
    <dbReference type="NCBI Taxonomy" id="2831512"/>
    <lineage>
        <taxon>Eukaryota</taxon>
        <taxon>Fungi</taxon>
        <taxon>Dikarya</taxon>
        <taxon>Ascomycota</taxon>
        <taxon>Pezizomycotina</taxon>
        <taxon>Sordariomycetes</taxon>
        <taxon>Sordariomycetidae</taxon>
        <taxon>Sordariales</taxon>
        <taxon>Chaetomiaceae</taxon>
        <taxon>Staphylotrichum</taxon>
    </lineage>
</organism>
<evidence type="ECO:0000313" key="3">
    <source>
        <dbReference type="Proteomes" id="UP001303889"/>
    </source>
</evidence>
<accession>A0AAN6RR11</accession>
<evidence type="ECO:0000259" key="1">
    <source>
        <dbReference type="Pfam" id="PF25545"/>
    </source>
</evidence>
<dbReference type="AlphaFoldDB" id="A0AAN6RR11"/>
<name>A0AAN6RR11_9PEZI</name>
<protein>
    <recommendedName>
        <fullName evidence="1">DUF7924 domain-containing protein</fullName>
    </recommendedName>
</protein>
<proteinExistence type="predicted"/>
<gene>
    <name evidence="2" type="ORF">C8A05DRAFT_46234</name>
</gene>
<feature type="domain" description="DUF7924" evidence="1">
    <location>
        <begin position="87"/>
        <end position="301"/>
    </location>
</feature>
<reference evidence="2" key="1">
    <citation type="journal article" date="2023" name="Mol. Phylogenet. Evol.">
        <title>Genome-scale phylogeny and comparative genomics of the fungal order Sordariales.</title>
        <authorList>
            <person name="Hensen N."/>
            <person name="Bonometti L."/>
            <person name="Westerberg I."/>
            <person name="Brannstrom I.O."/>
            <person name="Guillou S."/>
            <person name="Cros-Aarteil S."/>
            <person name="Calhoun S."/>
            <person name="Haridas S."/>
            <person name="Kuo A."/>
            <person name="Mondo S."/>
            <person name="Pangilinan J."/>
            <person name="Riley R."/>
            <person name="LaButti K."/>
            <person name="Andreopoulos B."/>
            <person name="Lipzen A."/>
            <person name="Chen C."/>
            <person name="Yan M."/>
            <person name="Daum C."/>
            <person name="Ng V."/>
            <person name="Clum A."/>
            <person name="Steindorff A."/>
            <person name="Ohm R.A."/>
            <person name="Martin F."/>
            <person name="Silar P."/>
            <person name="Natvig D.O."/>
            <person name="Lalanne C."/>
            <person name="Gautier V."/>
            <person name="Ament-Velasquez S.L."/>
            <person name="Kruys A."/>
            <person name="Hutchinson M.I."/>
            <person name="Powell A.J."/>
            <person name="Barry K."/>
            <person name="Miller A.N."/>
            <person name="Grigoriev I.V."/>
            <person name="Debuchy R."/>
            <person name="Gladieux P."/>
            <person name="Hiltunen Thoren M."/>
            <person name="Johannesson H."/>
        </authorList>
    </citation>
    <scope>NUCLEOTIDE SEQUENCE</scope>
    <source>
        <strain evidence="2">CBS 103.79</strain>
    </source>
</reference>
<comment type="caution">
    <text evidence="2">The sequence shown here is derived from an EMBL/GenBank/DDBJ whole genome shotgun (WGS) entry which is preliminary data.</text>
</comment>
<dbReference type="PANTHER" id="PTHR42470:SF1">
    <property type="entry name" value="VAST DOMAIN-CONTAINING PROTEIN"/>
    <property type="match status" value="1"/>
</dbReference>
<dbReference type="EMBL" id="MU855739">
    <property type="protein sequence ID" value="KAK3899795.1"/>
    <property type="molecule type" value="Genomic_DNA"/>
</dbReference>
<dbReference type="Proteomes" id="UP001303889">
    <property type="component" value="Unassembled WGS sequence"/>
</dbReference>